<proteinExistence type="predicted"/>
<evidence type="ECO:0000313" key="2">
    <source>
        <dbReference type="Proteomes" id="UP000675881"/>
    </source>
</evidence>
<dbReference type="Proteomes" id="UP000675881">
    <property type="component" value="Chromosome 5"/>
</dbReference>
<reference evidence="1" key="1">
    <citation type="submission" date="2021-02" db="EMBL/GenBank/DDBJ databases">
        <authorList>
            <person name="Bekaert M."/>
        </authorList>
    </citation>
    <scope>NUCLEOTIDE SEQUENCE</scope>
    <source>
        <strain evidence="1">IoA-00</strain>
    </source>
</reference>
<name>A0A7R8CZD5_LEPSM</name>
<dbReference type="PANTHER" id="PTHR45913:SF5">
    <property type="entry name" value="GENERAL TRANSCRIPTION FACTOR II-I REPEAT DOMAIN-CONTAINING PROTEIN 2A-LIKE PROTEIN"/>
    <property type="match status" value="1"/>
</dbReference>
<keyword evidence="2" id="KW-1185">Reference proteome</keyword>
<protein>
    <submittedName>
        <fullName evidence="1">(salmon louse) hypothetical protein</fullName>
    </submittedName>
</protein>
<dbReference type="EMBL" id="HG994584">
    <property type="protein sequence ID" value="CAF2949420.1"/>
    <property type="molecule type" value="Genomic_DNA"/>
</dbReference>
<dbReference type="PANTHER" id="PTHR45913">
    <property type="entry name" value="EPM2A-INTERACTING PROTEIN 1"/>
    <property type="match status" value="1"/>
</dbReference>
<evidence type="ECO:0000313" key="1">
    <source>
        <dbReference type="EMBL" id="CAF2949420.1"/>
    </source>
</evidence>
<gene>
    <name evidence="1" type="ORF">LSAA_10173</name>
</gene>
<dbReference type="AlphaFoldDB" id="A0A7R8CZD5"/>
<dbReference type="OrthoDB" id="6352818at2759"/>
<sequence length="172" mass="19370">MSKIRPSGRNCSDEFLEGLRKQQSTFAQIREVSEASAKASYLISNEIVLTSNPYSVAERISELSKDLTSQLKQRVGCFIAFSVAIAESTDIKDVAQLAIFIRSVDNTLTVTEEFVELVPIMDTKTAGFVGHPNGKWRPNTDLKRYRDKIVGLLAYFNKRFQLKPLIFRSTSN</sequence>
<accession>A0A7R8CZD5</accession>
<organism evidence="1 2">
    <name type="scientific">Lepeophtheirus salmonis</name>
    <name type="common">Salmon louse</name>
    <name type="synonym">Caligus salmonis</name>
    <dbReference type="NCBI Taxonomy" id="72036"/>
    <lineage>
        <taxon>Eukaryota</taxon>
        <taxon>Metazoa</taxon>
        <taxon>Ecdysozoa</taxon>
        <taxon>Arthropoda</taxon>
        <taxon>Crustacea</taxon>
        <taxon>Multicrustacea</taxon>
        <taxon>Hexanauplia</taxon>
        <taxon>Copepoda</taxon>
        <taxon>Siphonostomatoida</taxon>
        <taxon>Caligidae</taxon>
        <taxon>Lepeophtheirus</taxon>
    </lineage>
</organism>